<name>J3L1J0_ORYBR</name>
<organism evidence="2">
    <name type="scientific">Oryza brachyantha</name>
    <name type="common">malo sina</name>
    <dbReference type="NCBI Taxonomy" id="4533"/>
    <lineage>
        <taxon>Eukaryota</taxon>
        <taxon>Viridiplantae</taxon>
        <taxon>Streptophyta</taxon>
        <taxon>Embryophyta</taxon>
        <taxon>Tracheophyta</taxon>
        <taxon>Spermatophyta</taxon>
        <taxon>Magnoliopsida</taxon>
        <taxon>Liliopsida</taxon>
        <taxon>Poales</taxon>
        <taxon>Poaceae</taxon>
        <taxon>BOP clade</taxon>
        <taxon>Oryzoideae</taxon>
        <taxon>Oryzeae</taxon>
        <taxon>Oryzinae</taxon>
        <taxon>Oryza</taxon>
    </lineage>
</organism>
<keyword evidence="1" id="KW-1133">Transmembrane helix</keyword>
<dbReference type="Proteomes" id="UP000006038">
    <property type="component" value="Chromosome 1"/>
</dbReference>
<proteinExistence type="predicted"/>
<accession>J3L1J0</accession>
<dbReference type="HOGENOM" id="CLU_2475478_0_0_1"/>
<feature type="transmembrane region" description="Helical" evidence="1">
    <location>
        <begin position="30"/>
        <end position="52"/>
    </location>
</feature>
<sequence length="88" mass="9814">QVSSSPTPLVAAGGGDRCCWPRRPARRWGYARFSILPRHGVLLFLLSSWGILGPAFHRGRRDGLGGVLGWGFNLYVGSWNSILFFLIW</sequence>
<evidence type="ECO:0000313" key="3">
    <source>
        <dbReference type="Proteomes" id="UP000006038"/>
    </source>
</evidence>
<evidence type="ECO:0000256" key="1">
    <source>
        <dbReference type="SAM" id="Phobius"/>
    </source>
</evidence>
<evidence type="ECO:0000313" key="2">
    <source>
        <dbReference type="EnsemblPlants" id="OB01G30960.1"/>
    </source>
</evidence>
<dbReference type="Gramene" id="OB01G30960.1">
    <property type="protein sequence ID" value="OB01G30960.1"/>
    <property type="gene ID" value="OB01G30960"/>
</dbReference>
<dbReference type="EnsemblPlants" id="OB01G30960.1">
    <property type="protein sequence ID" value="OB01G30960.1"/>
    <property type="gene ID" value="OB01G30960"/>
</dbReference>
<dbReference type="AlphaFoldDB" id="J3L1J0"/>
<keyword evidence="3" id="KW-1185">Reference proteome</keyword>
<keyword evidence="1" id="KW-0472">Membrane</keyword>
<reference evidence="2" key="1">
    <citation type="journal article" date="2013" name="Nat. Commun.">
        <title>Whole-genome sequencing of Oryza brachyantha reveals mechanisms underlying Oryza genome evolution.</title>
        <authorList>
            <person name="Chen J."/>
            <person name="Huang Q."/>
            <person name="Gao D."/>
            <person name="Wang J."/>
            <person name="Lang Y."/>
            <person name="Liu T."/>
            <person name="Li B."/>
            <person name="Bai Z."/>
            <person name="Luis Goicoechea J."/>
            <person name="Liang C."/>
            <person name="Chen C."/>
            <person name="Zhang W."/>
            <person name="Sun S."/>
            <person name="Liao Y."/>
            <person name="Zhang X."/>
            <person name="Yang L."/>
            <person name="Song C."/>
            <person name="Wang M."/>
            <person name="Shi J."/>
            <person name="Liu G."/>
            <person name="Liu J."/>
            <person name="Zhou H."/>
            <person name="Zhou W."/>
            <person name="Yu Q."/>
            <person name="An N."/>
            <person name="Chen Y."/>
            <person name="Cai Q."/>
            <person name="Wang B."/>
            <person name="Liu B."/>
            <person name="Min J."/>
            <person name="Huang Y."/>
            <person name="Wu H."/>
            <person name="Li Z."/>
            <person name="Zhang Y."/>
            <person name="Yin Y."/>
            <person name="Song W."/>
            <person name="Jiang J."/>
            <person name="Jackson S.A."/>
            <person name="Wing R.A."/>
            <person name="Wang J."/>
            <person name="Chen M."/>
        </authorList>
    </citation>
    <scope>NUCLEOTIDE SEQUENCE [LARGE SCALE GENOMIC DNA]</scope>
    <source>
        <strain evidence="2">cv. IRGC 101232</strain>
    </source>
</reference>
<keyword evidence="1" id="KW-0812">Transmembrane</keyword>
<reference evidence="2" key="2">
    <citation type="submission" date="2013-04" db="UniProtKB">
        <authorList>
            <consortium name="EnsemblPlants"/>
        </authorList>
    </citation>
    <scope>IDENTIFICATION</scope>
</reference>
<protein>
    <submittedName>
        <fullName evidence="2">Uncharacterized protein</fullName>
    </submittedName>
</protein>
<feature type="transmembrane region" description="Helical" evidence="1">
    <location>
        <begin position="64"/>
        <end position="87"/>
    </location>
</feature>